<comment type="caution">
    <text evidence="3">The sequence shown here is derived from an EMBL/GenBank/DDBJ whole genome shotgun (WGS) entry which is preliminary data.</text>
</comment>
<dbReference type="STRING" id="299467.A0A443S8Z3"/>
<evidence type="ECO:0000313" key="4">
    <source>
        <dbReference type="Proteomes" id="UP000288716"/>
    </source>
</evidence>
<dbReference type="InterPro" id="IPR014044">
    <property type="entry name" value="CAP_dom"/>
</dbReference>
<name>A0A443S8Z3_9ACAR</name>
<reference evidence="3 4" key="1">
    <citation type="journal article" date="2018" name="Gigascience">
        <title>Genomes of trombidid mites reveal novel predicted allergens and laterally-transferred genes associated with secondary metabolism.</title>
        <authorList>
            <person name="Dong X."/>
            <person name="Chaisiri K."/>
            <person name="Xia D."/>
            <person name="Armstrong S.D."/>
            <person name="Fang Y."/>
            <person name="Donnelly M.J."/>
            <person name="Kadowaki T."/>
            <person name="McGarry J.W."/>
            <person name="Darby A.C."/>
            <person name="Makepeace B.L."/>
        </authorList>
    </citation>
    <scope>NUCLEOTIDE SEQUENCE [LARGE SCALE GENOMIC DNA]</scope>
    <source>
        <strain evidence="3">UoL-UT</strain>
    </source>
</reference>
<dbReference type="Pfam" id="PF00188">
    <property type="entry name" value="CAP"/>
    <property type="match status" value="1"/>
</dbReference>
<dbReference type="VEuPathDB" id="VectorBase:LDEU008096"/>
<gene>
    <name evidence="3" type="ORF">B4U80_03276</name>
</gene>
<keyword evidence="1" id="KW-0732">Signal</keyword>
<dbReference type="SMART" id="SM00198">
    <property type="entry name" value="SCP"/>
    <property type="match status" value="1"/>
</dbReference>
<dbReference type="InterPro" id="IPR001283">
    <property type="entry name" value="CRISP-related"/>
</dbReference>
<protein>
    <recommendedName>
        <fullName evidence="2">SCP domain-containing protein</fullName>
    </recommendedName>
</protein>
<dbReference type="PANTHER" id="PTHR10334">
    <property type="entry name" value="CYSTEINE-RICH SECRETORY PROTEIN-RELATED"/>
    <property type="match status" value="1"/>
</dbReference>
<feature type="signal peptide" evidence="1">
    <location>
        <begin position="1"/>
        <end position="16"/>
    </location>
</feature>
<sequence>MLNLLFFASLLCLVYSDFNNDCLTAHNNFRISERKPLLQLNDMLLKWSKKRALEMAEKCVFDHNGNTGSGYGENIAYGLSDCAEIVAKWNSEKELYDKTKPIYTPETANYTQITWRDTRYVGCSIANTAEECRFNSVTVCNYYKPGNKEGQFSDNV</sequence>
<dbReference type="PRINTS" id="PR00837">
    <property type="entry name" value="V5TPXLIKE"/>
</dbReference>
<organism evidence="3 4">
    <name type="scientific">Leptotrombidium deliense</name>
    <dbReference type="NCBI Taxonomy" id="299467"/>
    <lineage>
        <taxon>Eukaryota</taxon>
        <taxon>Metazoa</taxon>
        <taxon>Ecdysozoa</taxon>
        <taxon>Arthropoda</taxon>
        <taxon>Chelicerata</taxon>
        <taxon>Arachnida</taxon>
        <taxon>Acari</taxon>
        <taxon>Acariformes</taxon>
        <taxon>Trombidiformes</taxon>
        <taxon>Prostigmata</taxon>
        <taxon>Anystina</taxon>
        <taxon>Parasitengona</taxon>
        <taxon>Trombiculoidea</taxon>
        <taxon>Trombiculidae</taxon>
        <taxon>Leptotrombidium</taxon>
    </lineage>
</organism>
<dbReference type="Gene3D" id="3.40.33.10">
    <property type="entry name" value="CAP"/>
    <property type="match status" value="1"/>
</dbReference>
<proteinExistence type="predicted"/>
<evidence type="ECO:0000313" key="3">
    <source>
        <dbReference type="EMBL" id="RWS23944.1"/>
    </source>
</evidence>
<dbReference type="OrthoDB" id="337038at2759"/>
<feature type="domain" description="SCP" evidence="2">
    <location>
        <begin position="17"/>
        <end position="150"/>
    </location>
</feature>
<accession>A0A443S8Z3</accession>
<dbReference type="SUPFAM" id="SSF55797">
    <property type="entry name" value="PR-1-like"/>
    <property type="match status" value="1"/>
</dbReference>
<dbReference type="EMBL" id="NCKV01005627">
    <property type="protein sequence ID" value="RWS23944.1"/>
    <property type="molecule type" value="Genomic_DNA"/>
</dbReference>
<evidence type="ECO:0000256" key="1">
    <source>
        <dbReference type="SAM" id="SignalP"/>
    </source>
</evidence>
<evidence type="ECO:0000259" key="2">
    <source>
        <dbReference type="SMART" id="SM00198"/>
    </source>
</evidence>
<dbReference type="Proteomes" id="UP000288716">
    <property type="component" value="Unassembled WGS sequence"/>
</dbReference>
<dbReference type="InterPro" id="IPR035940">
    <property type="entry name" value="CAP_sf"/>
</dbReference>
<feature type="chain" id="PRO_5019013243" description="SCP domain-containing protein" evidence="1">
    <location>
        <begin position="17"/>
        <end position="156"/>
    </location>
</feature>
<keyword evidence="4" id="KW-1185">Reference proteome</keyword>
<dbReference type="AlphaFoldDB" id="A0A443S8Z3"/>